<organism evidence="1 2">
    <name type="scientific">Pedobacter chitinilyticus</name>
    <dbReference type="NCBI Taxonomy" id="2233776"/>
    <lineage>
        <taxon>Bacteria</taxon>
        <taxon>Pseudomonadati</taxon>
        <taxon>Bacteroidota</taxon>
        <taxon>Sphingobacteriia</taxon>
        <taxon>Sphingobacteriales</taxon>
        <taxon>Sphingobacteriaceae</taxon>
        <taxon>Pedobacter</taxon>
    </lineage>
</organism>
<comment type="caution">
    <text evidence="1">The sequence shown here is derived from an EMBL/GenBank/DDBJ whole genome shotgun (WGS) entry which is preliminary data.</text>
</comment>
<dbReference type="OrthoDB" id="1524766at2"/>
<dbReference type="Proteomes" id="UP000284120">
    <property type="component" value="Unassembled WGS sequence"/>
</dbReference>
<evidence type="ECO:0000313" key="1">
    <source>
        <dbReference type="EMBL" id="RWU11024.1"/>
    </source>
</evidence>
<protein>
    <submittedName>
        <fullName evidence="1">DUF4783 domain-containing protein</fullName>
    </submittedName>
</protein>
<dbReference type="Pfam" id="PF16022">
    <property type="entry name" value="DUF4783"/>
    <property type="match status" value="1"/>
</dbReference>
<reference evidence="1 2" key="1">
    <citation type="submission" date="2018-06" db="EMBL/GenBank/DDBJ databases">
        <title>Pedobacter endophyticus sp. nov., an endophytic bacterium isolated from a leaf of Triticum aestivum.</title>
        <authorList>
            <person name="Zhang L."/>
        </authorList>
    </citation>
    <scope>NUCLEOTIDE SEQUENCE [LARGE SCALE GENOMIC DNA]</scope>
    <source>
        <strain evidence="1 2">CM134L-2</strain>
    </source>
</reference>
<proteinExistence type="predicted"/>
<dbReference type="EMBL" id="SAYW01000001">
    <property type="protein sequence ID" value="RWU11024.1"/>
    <property type="molecule type" value="Genomic_DNA"/>
</dbReference>
<dbReference type="AlphaFoldDB" id="A0A451GDQ3"/>
<evidence type="ECO:0000313" key="2">
    <source>
        <dbReference type="Proteomes" id="UP000284120"/>
    </source>
</evidence>
<gene>
    <name evidence="1" type="ORF">DPV69_00235</name>
</gene>
<accession>A0A451GDQ3</accession>
<dbReference type="Gene3D" id="3.10.450.50">
    <property type="match status" value="1"/>
</dbReference>
<dbReference type="InterPro" id="IPR031977">
    <property type="entry name" value="DUF4783"/>
</dbReference>
<name>A0A451GDQ3_9SPHI</name>
<sequence>MFKSILALMVMFLHFQPQEAMQGDIADELATNFKQGNSKEIAKSFASSIELIIIDQEDVYNRAQAEQILKDFFLKNPPSKASIIHKLSNNPNYRLTILSLTTKTEKFRVTVTMKKSSNTFQITELRIEPER</sequence>
<keyword evidence="2" id="KW-1185">Reference proteome</keyword>